<evidence type="ECO:0000313" key="11">
    <source>
        <dbReference type="Proteomes" id="UP000077202"/>
    </source>
</evidence>
<dbReference type="InterPro" id="IPR050642">
    <property type="entry name" value="PDH_E1_Alpha_Subunit"/>
</dbReference>
<comment type="function">
    <text evidence="6">The pyruvate dehydrogenase complex catalyzes the overall conversion of pyruvate to acetyl-CoA and CO(2). It contains multiple copies of three enzymatic components: pyruvate dehydrogenase (E1), dihydrolipoamide acetyltransferase (E2) and lipoamide dehydrogenase (E3).</text>
</comment>
<dbReference type="PANTHER" id="PTHR11516">
    <property type="entry name" value="PYRUVATE DEHYDROGENASE E1 COMPONENT, ALPHA SUBUNIT BACTERIAL AND ORGANELLAR"/>
    <property type="match status" value="1"/>
</dbReference>
<keyword evidence="4 8" id="KW-0786">Thiamine pyrophosphate</keyword>
<dbReference type="EMBL" id="LVLJ01003999">
    <property type="protein sequence ID" value="OAE18843.1"/>
    <property type="molecule type" value="Genomic_DNA"/>
</dbReference>
<comment type="caution">
    <text evidence="10">The sequence shown here is derived from an EMBL/GenBank/DDBJ whole genome shotgun (WGS) entry which is preliminary data.</text>
</comment>
<name>A0A176VEE8_MARPO</name>
<dbReference type="PANTHER" id="PTHR11516:SF60">
    <property type="entry name" value="PYRUVATE DEHYDROGENASE E1 COMPONENT SUBUNIT ALPHA"/>
    <property type="match status" value="1"/>
</dbReference>
<dbReference type="InterPro" id="IPR029061">
    <property type="entry name" value="THDP-binding"/>
</dbReference>
<dbReference type="FunFam" id="3.40.50.970:FF:000013">
    <property type="entry name" value="Pyruvate dehydrogenase E1 component subunit alpha"/>
    <property type="match status" value="1"/>
</dbReference>
<comment type="subunit">
    <text evidence="2">Tetramer of 2 alpha and 2 beta subunits.</text>
</comment>
<reference evidence="10" key="1">
    <citation type="submission" date="2016-03" db="EMBL/GenBank/DDBJ databases">
        <title>Mechanisms controlling the formation of the plant cell surface in tip-growing cells are functionally conserved among land plants.</title>
        <authorList>
            <person name="Honkanen S."/>
            <person name="Jones V.A."/>
            <person name="Morieri G."/>
            <person name="Champion C."/>
            <person name="Hetherington A.J."/>
            <person name="Kelly S."/>
            <person name="Saint-Marcoux D."/>
            <person name="Proust H."/>
            <person name="Prescott H."/>
            <person name="Dolan L."/>
        </authorList>
    </citation>
    <scope>NUCLEOTIDE SEQUENCE [LARGE SCALE GENOMIC DNA]</scope>
    <source>
        <tissue evidence="10">Whole gametophyte</tissue>
    </source>
</reference>
<organism evidence="10 11">
    <name type="scientific">Marchantia polymorpha subsp. ruderalis</name>
    <dbReference type="NCBI Taxonomy" id="1480154"/>
    <lineage>
        <taxon>Eukaryota</taxon>
        <taxon>Viridiplantae</taxon>
        <taxon>Streptophyta</taxon>
        <taxon>Embryophyta</taxon>
        <taxon>Marchantiophyta</taxon>
        <taxon>Marchantiopsida</taxon>
        <taxon>Marchantiidae</taxon>
        <taxon>Marchantiales</taxon>
        <taxon>Marchantiaceae</taxon>
        <taxon>Marchantia</taxon>
    </lineage>
</organism>
<accession>A0A176VEE8</accession>
<dbReference type="InterPro" id="IPR001017">
    <property type="entry name" value="DH_E1"/>
</dbReference>
<evidence type="ECO:0000256" key="7">
    <source>
        <dbReference type="ARBA" id="ARBA00051231"/>
    </source>
</evidence>
<evidence type="ECO:0000256" key="3">
    <source>
        <dbReference type="ARBA" id="ARBA00023002"/>
    </source>
</evidence>
<evidence type="ECO:0000256" key="1">
    <source>
        <dbReference type="ARBA" id="ARBA00001964"/>
    </source>
</evidence>
<dbReference type="NCBIfam" id="TIGR03182">
    <property type="entry name" value="PDH_E1_alph_y"/>
    <property type="match status" value="1"/>
</dbReference>
<dbReference type="GO" id="GO:0004739">
    <property type="term" value="F:pyruvate dehydrogenase (acetyl-transferring) activity"/>
    <property type="evidence" value="ECO:0007669"/>
    <property type="project" value="UniProtKB-UniRule"/>
</dbReference>
<gene>
    <name evidence="10" type="ORF">AXG93_2556s1140</name>
</gene>
<dbReference type="Proteomes" id="UP000077202">
    <property type="component" value="Unassembled WGS sequence"/>
</dbReference>
<protein>
    <recommendedName>
        <fullName evidence="8">Pyruvate dehydrogenase E1 component subunit alpha</fullName>
        <ecNumber evidence="8">1.2.4.1</ecNumber>
    </recommendedName>
</protein>
<keyword evidence="5 8" id="KW-0670">Pyruvate</keyword>
<dbReference type="AlphaFoldDB" id="A0A176VEE8"/>
<dbReference type="GO" id="GO:0006086">
    <property type="term" value="P:pyruvate decarboxylation to acetyl-CoA"/>
    <property type="evidence" value="ECO:0007669"/>
    <property type="project" value="InterPro"/>
</dbReference>
<evidence type="ECO:0000259" key="9">
    <source>
        <dbReference type="Pfam" id="PF00676"/>
    </source>
</evidence>
<evidence type="ECO:0000256" key="5">
    <source>
        <dbReference type="ARBA" id="ARBA00023317"/>
    </source>
</evidence>
<evidence type="ECO:0000256" key="4">
    <source>
        <dbReference type="ARBA" id="ARBA00023052"/>
    </source>
</evidence>
<evidence type="ECO:0000256" key="8">
    <source>
        <dbReference type="RuleBase" id="RU361139"/>
    </source>
</evidence>
<keyword evidence="3 8" id="KW-0560">Oxidoreductase</keyword>
<dbReference type="EC" id="1.2.4.1" evidence="8"/>
<evidence type="ECO:0000313" key="10">
    <source>
        <dbReference type="EMBL" id="OAE18843.1"/>
    </source>
</evidence>
<comment type="catalytic activity">
    <reaction evidence="7 8">
        <text>N(6)-[(R)-lipoyl]-L-lysyl-[protein] + pyruvate + H(+) = N(6)-[(R)-S(8)-acetyldihydrolipoyl]-L-lysyl-[protein] + CO2</text>
        <dbReference type="Rhea" id="RHEA:19189"/>
        <dbReference type="Rhea" id="RHEA-COMP:10474"/>
        <dbReference type="Rhea" id="RHEA-COMP:10478"/>
        <dbReference type="ChEBI" id="CHEBI:15361"/>
        <dbReference type="ChEBI" id="CHEBI:15378"/>
        <dbReference type="ChEBI" id="CHEBI:16526"/>
        <dbReference type="ChEBI" id="CHEBI:83099"/>
        <dbReference type="ChEBI" id="CHEBI:83111"/>
        <dbReference type="EC" id="1.2.4.1"/>
    </reaction>
</comment>
<dbReference type="InterPro" id="IPR017597">
    <property type="entry name" value="Pyrv_DH_E1_asu_subgrp-y"/>
</dbReference>
<dbReference type="SUPFAM" id="SSF52518">
    <property type="entry name" value="Thiamin diphosphate-binding fold (THDP-binding)"/>
    <property type="match status" value="1"/>
</dbReference>
<dbReference type="CDD" id="cd02000">
    <property type="entry name" value="TPP_E1_PDC_ADC_BCADC"/>
    <property type="match status" value="1"/>
</dbReference>
<evidence type="ECO:0000256" key="2">
    <source>
        <dbReference type="ARBA" id="ARBA00011130"/>
    </source>
</evidence>
<dbReference type="Gene3D" id="3.40.50.970">
    <property type="match status" value="1"/>
</dbReference>
<sequence>MASQVWRRTSKLLQQSASLAGASTRQAAVPLSNAFHQKIFSRDLTIDIPTPFKAHKCDPPSLSVETSPEELMGFFKTMYSMRRMEIAADSLYKTKFIRGFCHLYDGQEAVCVGMEAALTPKDCIITAYRDHCTHLGRGGTIYEVFAELMGRIDGCSLGKGGSMHMYNKAGGFFGGNGIVGAQTPLGAGLAFAQKYLKVDGVTMALYGDGAANQGQLFEAMNISALWDLPVIYVCENNHYGMGTAEWRSAKSPEYYKRGDYVPGLKVDGMDCLAVKQAVAYAKTHALAKGPFVLEFDTYRYHGHSMSDPGSTYRTRDEISGVRQERDPIERIRKLLIAQEIATVADLKNVEKEAKKAVDDALAKAKESPQPPLEELWSNVYAKSLDAEVYGADRKEVTSLRSDMSVGAAILPSLKYRSRNHRTSEGWQT</sequence>
<evidence type="ECO:0000256" key="6">
    <source>
        <dbReference type="ARBA" id="ARBA00025211"/>
    </source>
</evidence>
<feature type="domain" description="Dehydrogenase E1 component" evidence="9">
    <location>
        <begin position="77"/>
        <end position="372"/>
    </location>
</feature>
<keyword evidence="11" id="KW-1185">Reference proteome</keyword>
<comment type="cofactor">
    <cofactor evidence="1 8">
        <name>thiamine diphosphate</name>
        <dbReference type="ChEBI" id="CHEBI:58937"/>
    </cofactor>
</comment>
<proteinExistence type="predicted"/>
<dbReference type="Pfam" id="PF00676">
    <property type="entry name" value="E1_dh"/>
    <property type="match status" value="1"/>
</dbReference>